<dbReference type="PROSITE" id="PS50977">
    <property type="entry name" value="HTH_TETR_2"/>
    <property type="match status" value="1"/>
</dbReference>
<organism evidence="7 8">
    <name type="scientific">Georgenia thermotolerans</name>
    <dbReference type="NCBI Taxonomy" id="527326"/>
    <lineage>
        <taxon>Bacteria</taxon>
        <taxon>Bacillati</taxon>
        <taxon>Actinomycetota</taxon>
        <taxon>Actinomycetes</taxon>
        <taxon>Micrococcales</taxon>
        <taxon>Bogoriellaceae</taxon>
        <taxon>Georgenia</taxon>
    </lineage>
</organism>
<gene>
    <name evidence="7" type="ORF">GB883_07395</name>
</gene>
<dbReference type="InterPro" id="IPR050109">
    <property type="entry name" value="HTH-type_TetR-like_transc_reg"/>
</dbReference>
<name>A0A7J5UQL5_9MICO</name>
<sequence length="212" mass="23051">MTQTTDTQNVQPVRRGPGRPRHPDTEARAYRAVLELFGQKGWSGVSLDAVATRAGIGKSSIYLRWHDKRELLLDAIRDLEAHHVTPQTEGLNIRDYLAAHAKARAELLLGEHGAAIANIVSAAVANPDAFGEIRDESVSRGVLALEGRIQQAVADGELPPSTSPGHLLDAIEGAIFFHVLMTEAGTSKEEVRQGIGEWVDELIDMVLRGVNR</sequence>
<dbReference type="InterPro" id="IPR001647">
    <property type="entry name" value="HTH_TetR"/>
</dbReference>
<dbReference type="PRINTS" id="PR00455">
    <property type="entry name" value="HTHTETR"/>
</dbReference>
<dbReference type="OrthoDB" id="9796019at2"/>
<feature type="domain" description="HTH tetR-type" evidence="6">
    <location>
        <begin position="23"/>
        <end position="83"/>
    </location>
</feature>
<dbReference type="SUPFAM" id="SSF46689">
    <property type="entry name" value="Homeodomain-like"/>
    <property type="match status" value="1"/>
</dbReference>
<proteinExistence type="predicted"/>
<keyword evidence="8" id="KW-1185">Reference proteome</keyword>
<feature type="compositionally biased region" description="Polar residues" evidence="5">
    <location>
        <begin position="1"/>
        <end position="11"/>
    </location>
</feature>
<evidence type="ECO:0000256" key="5">
    <source>
        <dbReference type="SAM" id="MobiDB-lite"/>
    </source>
</evidence>
<dbReference type="SUPFAM" id="SSF48498">
    <property type="entry name" value="Tetracyclin repressor-like, C-terminal domain"/>
    <property type="match status" value="1"/>
</dbReference>
<evidence type="ECO:0000256" key="4">
    <source>
        <dbReference type="PROSITE-ProRule" id="PRU00335"/>
    </source>
</evidence>
<dbReference type="EMBL" id="WHJE01000024">
    <property type="protein sequence ID" value="KAE8764708.1"/>
    <property type="molecule type" value="Genomic_DNA"/>
</dbReference>
<dbReference type="Gene3D" id="1.10.10.60">
    <property type="entry name" value="Homeodomain-like"/>
    <property type="match status" value="1"/>
</dbReference>
<feature type="region of interest" description="Disordered" evidence="5">
    <location>
        <begin position="1"/>
        <end position="24"/>
    </location>
</feature>
<reference evidence="7 8" key="1">
    <citation type="submission" date="2019-10" db="EMBL/GenBank/DDBJ databases">
        <title>Georgenia wutianyii sp. nov. and Georgenia yuyongxinii sp. nov. isolated from plateau pika (Ochotona curzoniae) in the Qinghai-Tibet plateau of China.</title>
        <authorList>
            <person name="Tian Z."/>
        </authorList>
    </citation>
    <scope>NUCLEOTIDE SEQUENCE [LARGE SCALE GENOMIC DNA]</scope>
    <source>
        <strain evidence="7 8">DSM 21501</strain>
    </source>
</reference>
<evidence type="ECO:0000256" key="2">
    <source>
        <dbReference type="ARBA" id="ARBA00023125"/>
    </source>
</evidence>
<dbReference type="Gene3D" id="1.10.357.10">
    <property type="entry name" value="Tetracycline Repressor, domain 2"/>
    <property type="match status" value="1"/>
</dbReference>
<evidence type="ECO:0000259" key="6">
    <source>
        <dbReference type="PROSITE" id="PS50977"/>
    </source>
</evidence>
<comment type="caution">
    <text evidence="7">The sequence shown here is derived from an EMBL/GenBank/DDBJ whole genome shotgun (WGS) entry which is preliminary data.</text>
</comment>
<dbReference type="PANTHER" id="PTHR30055:SF148">
    <property type="entry name" value="TETR-FAMILY TRANSCRIPTIONAL REGULATOR"/>
    <property type="match status" value="1"/>
</dbReference>
<evidence type="ECO:0000256" key="1">
    <source>
        <dbReference type="ARBA" id="ARBA00023015"/>
    </source>
</evidence>
<evidence type="ECO:0000256" key="3">
    <source>
        <dbReference type="ARBA" id="ARBA00023163"/>
    </source>
</evidence>
<keyword evidence="3" id="KW-0804">Transcription</keyword>
<keyword evidence="1" id="KW-0805">Transcription regulation</keyword>
<dbReference type="Proteomes" id="UP000451860">
    <property type="component" value="Unassembled WGS sequence"/>
</dbReference>
<dbReference type="RefSeq" id="WP_152203440.1">
    <property type="nucleotide sequence ID" value="NZ_VUKF01000028.1"/>
</dbReference>
<dbReference type="Pfam" id="PF00440">
    <property type="entry name" value="TetR_N"/>
    <property type="match status" value="1"/>
</dbReference>
<keyword evidence="2 4" id="KW-0238">DNA-binding</keyword>
<accession>A0A7J5UQL5</accession>
<dbReference type="Pfam" id="PF16859">
    <property type="entry name" value="TetR_C_11"/>
    <property type="match status" value="1"/>
</dbReference>
<dbReference type="InterPro" id="IPR036271">
    <property type="entry name" value="Tet_transcr_reg_TetR-rel_C_sf"/>
</dbReference>
<protein>
    <submittedName>
        <fullName evidence="7">TetR family transcriptional regulator</fullName>
    </submittedName>
</protein>
<dbReference type="InterPro" id="IPR011075">
    <property type="entry name" value="TetR_C"/>
</dbReference>
<dbReference type="AlphaFoldDB" id="A0A7J5UQL5"/>
<dbReference type="GO" id="GO:0003700">
    <property type="term" value="F:DNA-binding transcription factor activity"/>
    <property type="evidence" value="ECO:0007669"/>
    <property type="project" value="TreeGrafter"/>
</dbReference>
<evidence type="ECO:0000313" key="7">
    <source>
        <dbReference type="EMBL" id="KAE8764708.1"/>
    </source>
</evidence>
<dbReference type="GO" id="GO:0000976">
    <property type="term" value="F:transcription cis-regulatory region binding"/>
    <property type="evidence" value="ECO:0007669"/>
    <property type="project" value="TreeGrafter"/>
</dbReference>
<dbReference type="InterPro" id="IPR009057">
    <property type="entry name" value="Homeodomain-like_sf"/>
</dbReference>
<evidence type="ECO:0000313" key="8">
    <source>
        <dbReference type="Proteomes" id="UP000451860"/>
    </source>
</evidence>
<dbReference type="PANTHER" id="PTHR30055">
    <property type="entry name" value="HTH-TYPE TRANSCRIPTIONAL REGULATOR RUTR"/>
    <property type="match status" value="1"/>
</dbReference>
<feature type="DNA-binding region" description="H-T-H motif" evidence="4">
    <location>
        <begin position="46"/>
        <end position="65"/>
    </location>
</feature>